<feature type="region of interest" description="Disordered" evidence="1">
    <location>
        <begin position="126"/>
        <end position="183"/>
    </location>
</feature>
<name>A0ABN9UGA8_9DINO</name>
<evidence type="ECO:0000313" key="3">
    <source>
        <dbReference type="Proteomes" id="UP001189429"/>
    </source>
</evidence>
<sequence>METKGHTLYQVQCTLTSARDSMAPALTWACQRRLDHIRKGLHDVAKDKLGGFYAGCFKGAPFAHRGGVAGTTKRLDVWCARLARCINSGAAPPLVVAQALKLLHAPRYVPGFDDVGTWNDRLTKDAGFTDADTTDAEATGGEDDEVYESDWESDSEASDDLSSVADESLAPGVEDFDSGADSGTADVDDLCLDGIAMEDSLDQFMRLAAQGLR</sequence>
<accession>A0ABN9UGA8</accession>
<proteinExistence type="predicted"/>
<feature type="compositionally biased region" description="Low complexity" evidence="1">
    <location>
        <begin position="160"/>
        <end position="170"/>
    </location>
</feature>
<feature type="compositionally biased region" description="Acidic residues" evidence="1">
    <location>
        <begin position="132"/>
        <end position="159"/>
    </location>
</feature>
<evidence type="ECO:0000256" key="1">
    <source>
        <dbReference type="SAM" id="MobiDB-lite"/>
    </source>
</evidence>
<dbReference type="Proteomes" id="UP001189429">
    <property type="component" value="Unassembled WGS sequence"/>
</dbReference>
<reference evidence="2" key="1">
    <citation type="submission" date="2023-10" db="EMBL/GenBank/DDBJ databases">
        <authorList>
            <person name="Chen Y."/>
            <person name="Shah S."/>
            <person name="Dougan E. K."/>
            <person name="Thang M."/>
            <person name="Chan C."/>
        </authorList>
    </citation>
    <scope>NUCLEOTIDE SEQUENCE [LARGE SCALE GENOMIC DNA]</scope>
</reference>
<dbReference type="EMBL" id="CAUYUJ010015760">
    <property type="protein sequence ID" value="CAK0857828.1"/>
    <property type="molecule type" value="Genomic_DNA"/>
</dbReference>
<comment type="caution">
    <text evidence="2">The sequence shown here is derived from an EMBL/GenBank/DDBJ whole genome shotgun (WGS) entry which is preliminary data.</text>
</comment>
<protein>
    <submittedName>
        <fullName evidence="2">Uncharacterized protein</fullName>
    </submittedName>
</protein>
<organism evidence="2 3">
    <name type="scientific">Prorocentrum cordatum</name>
    <dbReference type="NCBI Taxonomy" id="2364126"/>
    <lineage>
        <taxon>Eukaryota</taxon>
        <taxon>Sar</taxon>
        <taxon>Alveolata</taxon>
        <taxon>Dinophyceae</taxon>
        <taxon>Prorocentrales</taxon>
        <taxon>Prorocentraceae</taxon>
        <taxon>Prorocentrum</taxon>
    </lineage>
</organism>
<keyword evidence="3" id="KW-1185">Reference proteome</keyword>
<evidence type="ECO:0000313" key="2">
    <source>
        <dbReference type="EMBL" id="CAK0857828.1"/>
    </source>
</evidence>
<gene>
    <name evidence="2" type="ORF">PCOR1329_LOCUS47793</name>
</gene>